<evidence type="ECO:0000313" key="2">
    <source>
        <dbReference type="Proteomes" id="UP000064967"/>
    </source>
</evidence>
<proteinExistence type="predicted"/>
<name>A0A0K1PK66_9BACT</name>
<organism evidence="1 2">
    <name type="scientific">Labilithrix luteola</name>
    <dbReference type="NCBI Taxonomy" id="1391654"/>
    <lineage>
        <taxon>Bacteria</taxon>
        <taxon>Pseudomonadati</taxon>
        <taxon>Myxococcota</taxon>
        <taxon>Polyangia</taxon>
        <taxon>Polyangiales</taxon>
        <taxon>Labilitrichaceae</taxon>
        <taxon>Labilithrix</taxon>
    </lineage>
</organism>
<keyword evidence="2" id="KW-1185">Reference proteome</keyword>
<dbReference type="KEGG" id="llu:AKJ09_00584"/>
<gene>
    <name evidence="1" type="ORF">AKJ09_00584</name>
</gene>
<reference evidence="1 2" key="1">
    <citation type="submission" date="2015-08" db="EMBL/GenBank/DDBJ databases">
        <authorList>
            <person name="Babu N.S."/>
            <person name="Beckwith C.J."/>
            <person name="Beseler K.G."/>
            <person name="Brison A."/>
            <person name="Carone J.V."/>
            <person name="Caskin T.P."/>
            <person name="Diamond M."/>
            <person name="Durham M.E."/>
            <person name="Foxe J.M."/>
            <person name="Go M."/>
            <person name="Henderson B.A."/>
            <person name="Jones I.B."/>
            <person name="McGettigan J.A."/>
            <person name="Micheletti S.J."/>
            <person name="Nasrallah M.E."/>
            <person name="Ortiz D."/>
            <person name="Piller C.R."/>
            <person name="Privatt S.R."/>
            <person name="Schneider S.L."/>
            <person name="Sharp S."/>
            <person name="Smith T.C."/>
            <person name="Stanton J.D."/>
            <person name="Ullery H.E."/>
            <person name="Wilson R.J."/>
            <person name="Serrano M.G."/>
            <person name="Buck G."/>
            <person name="Lee V."/>
            <person name="Wang Y."/>
            <person name="Carvalho R."/>
            <person name="Voegtly L."/>
            <person name="Shi R."/>
            <person name="Duckworth R."/>
            <person name="Johnson A."/>
            <person name="Loviza R."/>
            <person name="Walstead R."/>
            <person name="Shah Z."/>
            <person name="Kiflezghi M."/>
            <person name="Wade K."/>
            <person name="Ball S.L."/>
            <person name="Bradley K.W."/>
            <person name="Asai D.J."/>
            <person name="Bowman C.A."/>
            <person name="Russell D.A."/>
            <person name="Pope W.H."/>
            <person name="Jacobs-Sera D."/>
            <person name="Hendrix R.W."/>
            <person name="Hatfull G.F."/>
        </authorList>
    </citation>
    <scope>NUCLEOTIDE SEQUENCE [LARGE SCALE GENOMIC DNA]</scope>
    <source>
        <strain evidence="1 2">DSM 27648</strain>
    </source>
</reference>
<sequence>MHTNEGPHPLANARAMAPAPTSPSVFMGATISEGQVRRAAQCDTTLAHAFFTA</sequence>
<evidence type="ECO:0000313" key="1">
    <source>
        <dbReference type="EMBL" id="AKU93920.1"/>
    </source>
</evidence>
<dbReference type="AlphaFoldDB" id="A0A0K1PK66"/>
<protein>
    <submittedName>
        <fullName evidence="1">Uncharacterized protein</fullName>
    </submittedName>
</protein>
<dbReference type="Proteomes" id="UP000064967">
    <property type="component" value="Chromosome"/>
</dbReference>
<dbReference type="EMBL" id="CP012333">
    <property type="protein sequence ID" value="AKU93920.1"/>
    <property type="molecule type" value="Genomic_DNA"/>
</dbReference>
<accession>A0A0K1PK66</accession>